<comment type="caution">
    <text evidence="1">The sequence shown here is derived from an EMBL/GenBank/DDBJ whole genome shotgun (WGS) entry which is preliminary data.</text>
</comment>
<name>A0A119HFN2_9BURK</name>
<protein>
    <submittedName>
        <fullName evidence="1">Uncharacterized protein</fullName>
    </submittedName>
</protein>
<dbReference type="AlphaFoldDB" id="A0A119HFN2"/>
<gene>
    <name evidence="1" type="ORF">WL29_22820</name>
</gene>
<sequence>MTQHIKLPAGTPLEKPGYHLVAIPKGELGELSKIQEELDELRDAMAQGSRVMAAVELSDMMGAVQAFMDRHLPGMTLEDLVTFSTITKRAFVNGRRAS</sequence>
<dbReference type="RefSeq" id="WP_060192595.1">
    <property type="nucleotide sequence ID" value="NZ_LPHD01000049.1"/>
</dbReference>
<accession>A0A119HFN2</accession>
<organism evidence="1 2">
    <name type="scientific">Burkholderia ubonensis</name>
    <dbReference type="NCBI Taxonomy" id="101571"/>
    <lineage>
        <taxon>Bacteria</taxon>
        <taxon>Pseudomonadati</taxon>
        <taxon>Pseudomonadota</taxon>
        <taxon>Betaproteobacteria</taxon>
        <taxon>Burkholderiales</taxon>
        <taxon>Burkholderiaceae</taxon>
        <taxon>Burkholderia</taxon>
        <taxon>Burkholderia cepacia complex</taxon>
    </lineage>
</organism>
<dbReference type="Proteomes" id="UP000060630">
    <property type="component" value="Unassembled WGS sequence"/>
</dbReference>
<evidence type="ECO:0000313" key="2">
    <source>
        <dbReference type="Proteomes" id="UP000060630"/>
    </source>
</evidence>
<evidence type="ECO:0000313" key="1">
    <source>
        <dbReference type="EMBL" id="KWA84197.1"/>
    </source>
</evidence>
<reference evidence="1 2" key="1">
    <citation type="submission" date="2015-11" db="EMBL/GenBank/DDBJ databases">
        <title>Expanding the genomic diversity of Burkholderia species for the development of highly accurate diagnostics.</title>
        <authorList>
            <person name="Sahl J."/>
            <person name="Keim P."/>
            <person name="Wagner D."/>
        </authorList>
    </citation>
    <scope>NUCLEOTIDE SEQUENCE [LARGE SCALE GENOMIC DNA]</scope>
    <source>
        <strain evidence="1 2">MSMB2087WGS</strain>
    </source>
</reference>
<dbReference type="EMBL" id="LPHD01000049">
    <property type="protein sequence ID" value="KWA84197.1"/>
    <property type="molecule type" value="Genomic_DNA"/>
</dbReference>
<proteinExistence type="predicted"/>